<keyword evidence="4" id="KW-0732">Signal</keyword>
<evidence type="ECO:0000256" key="2">
    <source>
        <dbReference type="ARBA" id="ARBA00005695"/>
    </source>
</evidence>
<dbReference type="Proteomes" id="UP001595593">
    <property type="component" value="Unassembled WGS sequence"/>
</dbReference>
<evidence type="ECO:0000256" key="5">
    <source>
        <dbReference type="SAM" id="MobiDB-lite"/>
    </source>
</evidence>
<dbReference type="SUPFAM" id="SSF53850">
    <property type="entry name" value="Periplasmic binding protein-like II"/>
    <property type="match status" value="1"/>
</dbReference>
<evidence type="ECO:0000259" key="6">
    <source>
        <dbReference type="Pfam" id="PF00496"/>
    </source>
</evidence>
<dbReference type="Gene3D" id="3.10.105.10">
    <property type="entry name" value="Dipeptide-binding Protein, Domain 3"/>
    <property type="match status" value="1"/>
</dbReference>
<dbReference type="InterPro" id="IPR030678">
    <property type="entry name" value="Peptide/Ni-bd"/>
</dbReference>
<comment type="subcellular location">
    <subcellularLocation>
        <location evidence="1">Periplasm</location>
    </subcellularLocation>
</comment>
<dbReference type="Gene3D" id="3.90.76.10">
    <property type="entry name" value="Dipeptide-binding Protein, Domain 1"/>
    <property type="match status" value="1"/>
</dbReference>
<dbReference type="InterPro" id="IPR039424">
    <property type="entry name" value="SBP_5"/>
</dbReference>
<dbReference type="PIRSF" id="PIRSF002741">
    <property type="entry name" value="MppA"/>
    <property type="match status" value="1"/>
</dbReference>
<sequence>MTTPFLTRRAALAAGAAALAVPAATPRRASAQGARTLTIAIGGSVTSLDPHFYNASPNHSASQHFFERLTEFSADGKLQPQLAESWRVVEPTVWEFKLKSGVKWHDGRDFTAEDVAFTIQRAPNVPNSPGGFGPFTRGVERLEIVDPLTIRFHTPGPYPMLPTDFASLAIISKHVGEGASTEDYNSGKAVVGTGPYRFRSYLPGNRVQMVRNDAYWGGTPPWEAVDFRIISSPPARTAALLSGDVDIIDTVPSSDLPRLREEARLDLTSIQGLRVIYLSPDRSRDDNPIQVTDNDGKPLPKNPFNDLRVRRALTMAIQREALAKQVMQGTATANGQWLPPGAYSYNPDVKVPAYDPEGARKLLAEAGFPQGFRMVLSTPNDRYPNDARTAQAVAQMWTRIGVQTQVDALPWSAFSVRANRQEFGMRLVGWGSVTGEASYALVNILATYDTEKRMGANNQGRYSNPELDALTAKALGTLDDEEREEILKQAVKLAMDDVAIYPLHQLMNTWAVRKGLKHSPRMDERTRAMDVMPG</sequence>
<reference evidence="8" key="1">
    <citation type="journal article" date="2019" name="Int. J. Syst. Evol. Microbiol.">
        <title>The Global Catalogue of Microorganisms (GCM) 10K type strain sequencing project: providing services to taxonomists for standard genome sequencing and annotation.</title>
        <authorList>
            <consortium name="The Broad Institute Genomics Platform"/>
            <consortium name="The Broad Institute Genome Sequencing Center for Infectious Disease"/>
            <person name="Wu L."/>
            <person name="Ma J."/>
        </authorList>
    </citation>
    <scope>NUCLEOTIDE SEQUENCE [LARGE SCALE GENOMIC DNA]</scope>
    <source>
        <strain evidence="8">KCTC 52094</strain>
    </source>
</reference>
<dbReference type="RefSeq" id="WP_379596411.1">
    <property type="nucleotide sequence ID" value="NZ_JBHRTN010000010.1"/>
</dbReference>
<dbReference type="PANTHER" id="PTHR30290">
    <property type="entry name" value="PERIPLASMIC BINDING COMPONENT OF ABC TRANSPORTER"/>
    <property type="match status" value="1"/>
</dbReference>
<comment type="similarity">
    <text evidence="2">Belongs to the bacterial solute-binding protein 5 family.</text>
</comment>
<gene>
    <name evidence="7" type="ORF">ACFOD4_11025</name>
</gene>
<keyword evidence="8" id="KW-1185">Reference proteome</keyword>
<dbReference type="Gene3D" id="3.40.190.10">
    <property type="entry name" value="Periplasmic binding protein-like II"/>
    <property type="match status" value="1"/>
</dbReference>
<proteinExistence type="inferred from homology"/>
<name>A0ABV7FYU1_9PROT</name>
<dbReference type="CDD" id="cd08498">
    <property type="entry name" value="PBP2_NikA_DppA_OppA_like_2"/>
    <property type="match status" value="1"/>
</dbReference>
<dbReference type="InterPro" id="IPR006311">
    <property type="entry name" value="TAT_signal"/>
</dbReference>
<accession>A0ABV7FYU1</accession>
<feature type="domain" description="Solute-binding protein family 5" evidence="6">
    <location>
        <begin position="77"/>
        <end position="448"/>
    </location>
</feature>
<evidence type="ECO:0000313" key="8">
    <source>
        <dbReference type="Proteomes" id="UP001595593"/>
    </source>
</evidence>
<dbReference type="PROSITE" id="PS51318">
    <property type="entry name" value="TAT"/>
    <property type="match status" value="1"/>
</dbReference>
<keyword evidence="3" id="KW-0813">Transport</keyword>
<evidence type="ECO:0000313" key="7">
    <source>
        <dbReference type="EMBL" id="MFC3125597.1"/>
    </source>
</evidence>
<dbReference type="InterPro" id="IPR000914">
    <property type="entry name" value="SBP_5_dom"/>
</dbReference>
<dbReference type="Pfam" id="PF00496">
    <property type="entry name" value="SBP_bac_5"/>
    <property type="match status" value="1"/>
</dbReference>
<organism evidence="7 8">
    <name type="scientific">Teichococcus globiformis</name>
    <dbReference type="NCBI Taxonomy" id="2307229"/>
    <lineage>
        <taxon>Bacteria</taxon>
        <taxon>Pseudomonadati</taxon>
        <taxon>Pseudomonadota</taxon>
        <taxon>Alphaproteobacteria</taxon>
        <taxon>Acetobacterales</taxon>
        <taxon>Roseomonadaceae</taxon>
        <taxon>Roseomonas</taxon>
    </lineage>
</organism>
<feature type="region of interest" description="Disordered" evidence="5">
    <location>
        <begin position="284"/>
        <end position="304"/>
    </location>
</feature>
<protein>
    <submittedName>
        <fullName evidence="7">ABC transporter substrate-binding protein</fullName>
    </submittedName>
</protein>
<dbReference type="PANTHER" id="PTHR30290:SF9">
    <property type="entry name" value="OLIGOPEPTIDE-BINDING PROTEIN APPA"/>
    <property type="match status" value="1"/>
</dbReference>
<evidence type="ECO:0000256" key="4">
    <source>
        <dbReference type="ARBA" id="ARBA00022729"/>
    </source>
</evidence>
<comment type="caution">
    <text evidence="7">The sequence shown here is derived from an EMBL/GenBank/DDBJ whole genome shotgun (WGS) entry which is preliminary data.</text>
</comment>
<evidence type="ECO:0000256" key="3">
    <source>
        <dbReference type="ARBA" id="ARBA00022448"/>
    </source>
</evidence>
<evidence type="ECO:0000256" key="1">
    <source>
        <dbReference type="ARBA" id="ARBA00004418"/>
    </source>
</evidence>
<dbReference type="EMBL" id="JBHRTN010000010">
    <property type="protein sequence ID" value="MFC3125597.1"/>
    <property type="molecule type" value="Genomic_DNA"/>
</dbReference>